<keyword evidence="4" id="KW-0812">Transmembrane</keyword>
<dbReference type="RefSeq" id="WP_274359040.1">
    <property type="nucleotide sequence ID" value="NZ_CP118101.1"/>
</dbReference>
<feature type="domain" description="Calcineurin-like phosphoesterase" evidence="5">
    <location>
        <begin position="91"/>
        <end position="254"/>
    </location>
</feature>
<keyword evidence="4" id="KW-1133">Transmembrane helix</keyword>
<sequence length="316" mass="35050">MEFTPRPNRDPEDKPVRPKDGSETVPAIFPGKPKQHHPSRRSFLKKMMKLGLTAGAGLFTGGYAWLWEPRNLEVEHVNLTLPRLPESFQGMRIAHFSDMHLGFHMDKSDMERLAKAVREQSPDIICFTGDMVEAKAEPMAECVPLLRSMQAPLGKYAVLGNHDYRGREYKKLAQLYHDAGFTLLVNEHVTVEKNGDVIAVAGLDDALNGVPDPAAALDGLEADIFTLLLMHEPDYADIASGYAYDLQLSGHSHGGQVRAPFIGALTTPRGSHKYIQGLYYTGEEGASMPVYVNRGVGMTQLPIRFLCKPELTMIHL</sequence>
<proteinExistence type="predicted"/>
<evidence type="ECO:0000256" key="4">
    <source>
        <dbReference type="SAM" id="Phobius"/>
    </source>
</evidence>
<dbReference type="InterPro" id="IPR051158">
    <property type="entry name" value="Metallophosphoesterase_sf"/>
</dbReference>
<dbReference type="GO" id="GO:0009245">
    <property type="term" value="P:lipid A biosynthetic process"/>
    <property type="evidence" value="ECO:0007669"/>
    <property type="project" value="TreeGrafter"/>
</dbReference>
<evidence type="ECO:0000259" key="5">
    <source>
        <dbReference type="Pfam" id="PF00149"/>
    </source>
</evidence>
<feature type="region of interest" description="Disordered" evidence="3">
    <location>
        <begin position="1"/>
        <end position="40"/>
    </location>
</feature>
<name>A0AAX3MZR0_9BACL</name>
<evidence type="ECO:0000313" key="6">
    <source>
        <dbReference type="EMBL" id="WDH81915.1"/>
    </source>
</evidence>
<dbReference type="Pfam" id="PF00149">
    <property type="entry name" value="Metallophos"/>
    <property type="match status" value="1"/>
</dbReference>
<accession>A0AAX3MZR0</accession>
<gene>
    <name evidence="6" type="ORF">PUW23_20830</name>
</gene>
<dbReference type="InterPro" id="IPR029052">
    <property type="entry name" value="Metallo-depent_PP-like"/>
</dbReference>
<keyword evidence="4" id="KW-0472">Membrane</keyword>
<keyword evidence="1" id="KW-0479">Metal-binding</keyword>
<dbReference type="PANTHER" id="PTHR31302">
    <property type="entry name" value="TRANSMEMBRANE PROTEIN WITH METALLOPHOSPHOESTERASE DOMAIN-RELATED"/>
    <property type="match status" value="1"/>
</dbReference>
<dbReference type="InterPro" id="IPR004843">
    <property type="entry name" value="Calcineurin-like_PHP"/>
</dbReference>
<dbReference type="GO" id="GO:0016020">
    <property type="term" value="C:membrane"/>
    <property type="evidence" value="ECO:0007669"/>
    <property type="project" value="GOC"/>
</dbReference>
<dbReference type="GO" id="GO:0008758">
    <property type="term" value="F:UDP-2,3-diacylglucosamine hydrolase activity"/>
    <property type="evidence" value="ECO:0007669"/>
    <property type="project" value="TreeGrafter"/>
</dbReference>
<feature type="transmembrane region" description="Helical" evidence="4">
    <location>
        <begin position="50"/>
        <end position="67"/>
    </location>
</feature>
<evidence type="ECO:0000313" key="7">
    <source>
        <dbReference type="Proteomes" id="UP001220962"/>
    </source>
</evidence>
<dbReference type="EMBL" id="CP118101">
    <property type="protein sequence ID" value="WDH81915.1"/>
    <property type="molecule type" value="Genomic_DNA"/>
</dbReference>
<evidence type="ECO:0000256" key="1">
    <source>
        <dbReference type="ARBA" id="ARBA00022723"/>
    </source>
</evidence>
<dbReference type="GO" id="GO:0046872">
    <property type="term" value="F:metal ion binding"/>
    <property type="evidence" value="ECO:0007669"/>
    <property type="project" value="UniProtKB-KW"/>
</dbReference>
<dbReference type="SUPFAM" id="SSF56300">
    <property type="entry name" value="Metallo-dependent phosphatases"/>
    <property type="match status" value="1"/>
</dbReference>
<evidence type="ECO:0000256" key="2">
    <source>
        <dbReference type="ARBA" id="ARBA00022801"/>
    </source>
</evidence>
<dbReference type="PANTHER" id="PTHR31302:SF31">
    <property type="entry name" value="PHOSPHODIESTERASE YAEI"/>
    <property type="match status" value="1"/>
</dbReference>
<dbReference type="AlphaFoldDB" id="A0AAX3MZR0"/>
<feature type="compositionally biased region" description="Basic and acidic residues" evidence="3">
    <location>
        <begin position="7"/>
        <end position="22"/>
    </location>
</feature>
<reference evidence="6" key="1">
    <citation type="submission" date="2023-02" db="EMBL/GenBank/DDBJ databases">
        <title>Pathogen: clinical or host-associated sample.</title>
        <authorList>
            <person name="Hergert J."/>
            <person name="Casey R."/>
            <person name="Wagner J."/>
            <person name="Young E.L."/>
            <person name="Oakeson K.F."/>
        </authorList>
    </citation>
    <scope>NUCLEOTIDE SEQUENCE</scope>
    <source>
        <strain evidence="6">2022CK-00830</strain>
    </source>
</reference>
<dbReference type="Proteomes" id="UP001220962">
    <property type="component" value="Chromosome"/>
</dbReference>
<protein>
    <submittedName>
        <fullName evidence="6">Metallophosphoesterase</fullName>
    </submittedName>
</protein>
<keyword evidence="2" id="KW-0378">Hydrolase</keyword>
<evidence type="ECO:0000256" key="3">
    <source>
        <dbReference type="SAM" id="MobiDB-lite"/>
    </source>
</evidence>
<dbReference type="Gene3D" id="3.60.21.10">
    <property type="match status" value="1"/>
</dbReference>
<organism evidence="6 7">
    <name type="scientific">Paenibacillus urinalis</name>
    <dbReference type="NCBI Taxonomy" id="521520"/>
    <lineage>
        <taxon>Bacteria</taxon>
        <taxon>Bacillati</taxon>
        <taxon>Bacillota</taxon>
        <taxon>Bacilli</taxon>
        <taxon>Bacillales</taxon>
        <taxon>Paenibacillaceae</taxon>
        <taxon>Paenibacillus</taxon>
    </lineage>
</organism>
<dbReference type="CDD" id="cd07385">
    <property type="entry name" value="MPP_YkuE_C"/>
    <property type="match status" value="1"/>
</dbReference>